<dbReference type="RefSeq" id="WP_377185515.1">
    <property type="nucleotide sequence ID" value="NZ_JBHUPD010000002.1"/>
</dbReference>
<comment type="caution">
    <text evidence="4">The sequence shown here is derived from an EMBL/GenBank/DDBJ whole genome shotgun (WGS) entry which is preliminary data.</text>
</comment>
<dbReference type="InterPro" id="IPR032508">
    <property type="entry name" value="FecR_C"/>
</dbReference>
<keyword evidence="1" id="KW-0472">Membrane</keyword>
<organism evidence="4 5">
    <name type="scientific">Mucilaginibacter ximonensis</name>
    <dbReference type="NCBI Taxonomy" id="538021"/>
    <lineage>
        <taxon>Bacteria</taxon>
        <taxon>Pseudomonadati</taxon>
        <taxon>Bacteroidota</taxon>
        <taxon>Sphingobacteriia</taxon>
        <taxon>Sphingobacteriales</taxon>
        <taxon>Sphingobacteriaceae</taxon>
        <taxon>Mucilaginibacter</taxon>
    </lineage>
</organism>
<dbReference type="Proteomes" id="UP001597557">
    <property type="component" value="Unassembled WGS sequence"/>
</dbReference>
<feature type="domain" description="FecR protein" evidence="2">
    <location>
        <begin position="132"/>
        <end position="227"/>
    </location>
</feature>
<feature type="transmembrane region" description="Helical" evidence="1">
    <location>
        <begin position="100"/>
        <end position="121"/>
    </location>
</feature>
<dbReference type="PIRSF" id="PIRSF018266">
    <property type="entry name" value="FecR"/>
    <property type="match status" value="1"/>
</dbReference>
<proteinExistence type="predicted"/>
<dbReference type="Gene3D" id="3.55.50.30">
    <property type="match status" value="1"/>
</dbReference>
<dbReference type="PANTHER" id="PTHR30273:SF2">
    <property type="entry name" value="PROTEIN FECR"/>
    <property type="match status" value="1"/>
</dbReference>
<dbReference type="Pfam" id="PF16344">
    <property type="entry name" value="FecR_C"/>
    <property type="match status" value="1"/>
</dbReference>
<evidence type="ECO:0000256" key="1">
    <source>
        <dbReference type="SAM" id="Phobius"/>
    </source>
</evidence>
<dbReference type="Pfam" id="PF04773">
    <property type="entry name" value="FecR"/>
    <property type="match status" value="1"/>
</dbReference>
<dbReference type="EMBL" id="JBHUPD010000002">
    <property type="protein sequence ID" value="MFD2873113.1"/>
    <property type="molecule type" value="Genomic_DNA"/>
</dbReference>
<protein>
    <submittedName>
        <fullName evidence="4">FecR domain-containing protein</fullName>
    </submittedName>
</protein>
<reference evidence="5" key="1">
    <citation type="journal article" date="2019" name="Int. J. Syst. Evol. Microbiol.">
        <title>The Global Catalogue of Microorganisms (GCM) 10K type strain sequencing project: providing services to taxonomists for standard genome sequencing and annotation.</title>
        <authorList>
            <consortium name="The Broad Institute Genomics Platform"/>
            <consortium name="The Broad Institute Genome Sequencing Center for Infectious Disease"/>
            <person name="Wu L."/>
            <person name="Ma J."/>
        </authorList>
    </citation>
    <scope>NUCLEOTIDE SEQUENCE [LARGE SCALE GENOMIC DNA]</scope>
    <source>
        <strain evidence="5">KCTC 22437</strain>
    </source>
</reference>
<dbReference type="Gene3D" id="2.60.120.1440">
    <property type="match status" value="1"/>
</dbReference>
<keyword evidence="5" id="KW-1185">Reference proteome</keyword>
<evidence type="ECO:0000313" key="5">
    <source>
        <dbReference type="Proteomes" id="UP001597557"/>
    </source>
</evidence>
<evidence type="ECO:0000259" key="2">
    <source>
        <dbReference type="Pfam" id="PF04773"/>
    </source>
</evidence>
<dbReference type="InterPro" id="IPR012373">
    <property type="entry name" value="Ferrdict_sens_TM"/>
</dbReference>
<dbReference type="PANTHER" id="PTHR30273">
    <property type="entry name" value="PERIPLASMIC SIGNAL SENSOR AND SIGMA FACTOR ACTIVATOR FECR-RELATED"/>
    <property type="match status" value="1"/>
</dbReference>
<evidence type="ECO:0000259" key="3">
    <source>
        <dbReference type="Pfam" id="PF16344"/>
    </source>
</evidence>
<feature type="domain" description="Protein FecR C-terminal" evidence="3">
    <location>
        <begin position="293"/>
        <end position="361"/>
    </location>
</feature>
<keyword evidence="1" id="KW-0812">Transmembrane</keyword>
<keyword evidence="1" id="KW-1133">Transmembrane helix</keyword>
<accession>A0ABW5YCP9</accession>
<gene>
    <name evidence="4" type="ORF">ACFS5N_11575</name>
</gene>
<evidence type="ECO:0000313" key="4">
    <source>
        <dbReference type="EMBL" id="MFD2873113.1"/>
    </source>
</evidence>
<sequence>MTSEERAWFLIARSVSGDITPLEAEELDHILAAHPELKAEYDQLMRLRLDAPVAPSFDERQALERGLHKLEHALVNEDRSMERLLFNHEPEPLHSRYPKWWMAAASIVALFAVAAIMMHYLKNQTINHTQQQLATTYGKRIHTVLPDGTSVWLNAGSTIKYADNLVVNGKREVTLNGEAYFDVKHDTVQPFIVHAGKMSVVVLGTAFNVRAYPGDTYMETTLIRGKVQIINENKPAQNIVLYPNEKVVLATHSELTQKLKLAVKTVAPADSMSTEKITLPDEAITETGWVNNKLSFKNENFTDLSQQLERWYNVQITFDNDTYITKEFTGTFKNQSIDEVMSALQIIEPFHYKLKNNQIHIW</sequence>
<dbReference type="InterPro" id="IPR006860">
    <property type="entry name" value="FecR"/>
</dbReference>
<name>A0ABW5YCP9_9SPHI</name>